<dbReference type="AlphaFoldDB" id="A0A1U7J4E3"/>
<protein>
    <submittedName>
        <fullName evidence="1">Uncharacterized protein</fullName>
    </submittedName>
</protein>
<comment type="caution">
    <text evidence="1">The sequence shown here is derived from an EMBL/GenBank/DDBJ whole genome shotgun (WGS) entry which is preliminary data.</text>
</comment>
<evidence type="ECO:0000313" key="2">
    <source>
        <dbReference type="Proteomes" id="UP000185557"/>
    </source>
</evidence>
<reference evidence="1 2" key="1">
    <citation type="submission" date="2016-11" db="EMBL/GenBank/DDBJ databases">
        <title>Draft Genome Sequences of Nine Cyanobacterial Strains from Diverse Habitats.</title>
        <authorList>
            <person name="Zhu T."/>
            <person name="Hou S."/>
            <person name="Lu X."/>
            <person name="Hess W.R."/>
        </authorList>
    </citation>
    <scope>NUCLEOTIDE SEQUENCE [LARGE SCALE GENOMIC DNA]</scope>
    <source>
        <strain evidence="1 2">NIES-30</strain>
    </source>
</reference>
<sequence>MDTIVEQLDTKLGQWEPEIANQVRRFIWEIIQLADQGIPVELMRWPYGPFLQPSRAVEQEVLSLLDE</sequence>
<keyword evidence="2" id="KW-1185">Reference proteome</keyword>
<name>A0A1U7J4E3_9CYAN</name>
<dbReference type="STRING" id="549789.NIES30_14325"/>
<dbReference type="Proteomes" id="UP000185557">
    <property type="component" value="Unassembled WGS sequence"/>
</dbReference>
<organism evidence="1 2">
    <name type="scientific">Phormidium tenue NIES-30</name>
    <dbReference type="NCBI Taxonomy" id="549789"/>
    <lineage>
        <taxon>Bacteria</taxon>
        <taxon>Bacillati</taxon>
        <taxon>Cyanobacteriota</taxon>
        <taxon>Cyanophyceae</taxon>
        <taxon>Oscillatoriophycideae</taxon>
        <taxon>Oscillatoriales</taxon>
        <taxon>Oscillatoriaceae</taxon>
        <taxon>Phormidium</taxon>
    </lineage>
</organism>
<proteinExistence type="predicted"/>
<evidence type="ECO:0000313" key="1">
    <source>
        <dbReference type="EMBL" id="OKH47242.1"/>
    </source>
</evidence>
<dbReference type="OrthoDB" id="490316at2"/>
<accession>A0A1U7J4E3</accession>
<dbReference type="RefSeq" id="WP_073609193.1">
    <property type="nucleotide sequence ID" value="NZ_MRCG01000010.1"/>
</dbReference>
<dbReference type="EMBL" id="MRCG01000010">
    <property type="protein sequence ID" value="OKH47242.1"/>
    <property type="molecule type" value="Genomic_DNA"/>
</dbReference>
<gene>
    <name evidence="1" type="ORF">NIES30_14325</name>
</gene>